<keyword evidence="3" id="KW-1185">Reference proteome</keyword>
<dbReference type="Proteomes" id="UP000007241">
    <property type="component" value="Unassembled WGS sequence"/>
</dbReference>
<dbReference type="PANTHER" id="PTHR21678">
    <property type="entry name" value="GROWTH INHIBITION AND DIFFERENTIATION RELATED PROTEIN 88"/>
    <property type="match status" value="1"/>
</dbReference>
<name>F4P6W3_BATDJ</name>
<evidence type="ECO:0008006" key="4">
    <source>
        <dbReference type="Google" id="ProtNLM"/>
    </source>
</evidence>
<feature type="region of interest" description="Disordered" evidence="1">
    <location>
        <begin position="389"/>
        <end position="435"/>
    </location>
</feature>
<evidence type="ECO:0000256" key="1">
    <source>
        <dbReference type="SAM" id="MobiDB-lite"/>
    </source>
</evidence>
<organism evidence="2 3">
    <name type="scientific">Batrachochytrium dendrobatidis (strain JAM81 / FGSC 10211)</name>
    <name type="common">Frog chytrid fungus</name>
    <dbReference type="NCBI Taxonomy" id="684364"/>
    <lineage>
        <taxon>Eukaryota</taxon>
        <taxon>Fungi</taxon>
        <taxon>Fungi incertae sedis</taxon>
        <taxon>Chytridiomycota</taxon>
        <taxon>Chytridiomycota incertae sedis</taxon>
        <taxon>Chytridiomycetes</taxon>
        <taxon>Rhizophydiales</taxon>
        <taxon>Rhizophydiales incertae sedis</taxon>
        <taxon>Batrachochytrium</taxon>
    </lineage>
</organism>
<accession>F4P6W3</accession>
<evidence type="ECO:0000313" key="2">
    <source>
        <dbReference type="EMBL" id="EGF79106.1"/>
    </source>
</evidence>
<feature type="region of interest" description="Disordered" evidence="1">
    <location>
        <begin position="86"/>
        <end position="149"/>
    </location>
</feature>
<dbReference type="HOGENOM" id="CLU_630009_0_0_1"/>
<reference evidence="2 3" key="1">
    <citation type="submission" date="2009-12" db="EMBL/GenBank/DDBJ databases">
        <title>The draft genome of Batrachochytrium dendrobatidis.</title>
        <authorList>
            <consortium name="US DOE Joint Genome Institute (JGI-PGF)"/>
            <person name="Kuo A."/>
            <person name="Salamov A."/>
            <person name="Schmutz J."/>
            <person name="Lucas S."/>
            <person name="Pitluck S."/>
            <person name="Rosenblum E."/>
            <person name="Stajich J."/>
            <person name="Eisen M."/>
            <person name="Grigoriev I.V."/>
        </authorList>
    </citation>
    <scope>NUCLEOTIDE SEQUENCE [LARGE SCALE GENOMIC DNA]</scope>
    <source>
        <strain evidence="3">JAM81 / FGSC 10211</strain>
    </source>
</reference>
<proteinExistence type="predicted"/>
<feature type="compositionally biased region" description="Polar residues" evidence="1">
    <location>
        <begin position="87"/>
        <end position="98"/>
    </location>
</feature>
<sequence>MYIPPGKRREQQKQSQSKDHQVDAKQNDSASTIKPTESKYAKHSPLQSKVSVDKEQGQPLSMPIKMQGSIDSDRWNRGLLLDCTDSKPVNSSTSSIHDSIQKKGTRSSIPPKKNDFGRNSYIFNSKTTARSTSNSNSSHSDEEDCSGNTRRTFSSLLKQSAHPNQSVKLSSDLSANTRLDRQQVDAATPSESDTGCKSELVKGDVVQHTKTSNATGLGRLTNDSGIEQLQGSLAKMSISTVPIERSTSAPVLEKTGTSGQGSWGRRLTSRASFQSQHQLPLDRTGSETRVLEVCGIPPFFRQSNIQRLMSESIKQNVHISVKMESETKAFVLFPTSTLACTAYHNTKNHPEVQVKPSIEYTIESPRAPTSGSLRPVTTDMTARRLIAGALGIQTPQKSKQGMAEDRRKLQEARDAKKRNQLDHKEKANQKTGWDL</sequence>
<dbReference type="RefSeq" id="XP_006680360.1">
    <property type="nucleotide sequence ID" value="XM_006680297.1"/>
</dbReference>
<feature type="compositionally biased region" description="Basic and acidic residues" evidence="1">
    <location>
        <begin position="402"/>
        <end position="428"/>
    </location>
</feature>
<evidence type="ECO:0000313" key="3">
    <source>
        <dbReference type="Proteomes" id="UP000007241"/>
    </source>
</evidence>
<dbReference type="OrthoDB" id="5418203at2759"/>
<dbReference type="PANTHER" id="PTHR21678:SF0">
    <property type="entry name" value="C3H1-TYPE DOMAIN-CONTAINING PROTEIN"/>
    <property type="match status" value="1"/>
</dbReference>
<gene>
    <name evidence="2" type="ORF">BATDEDRAFT_26327</name>
</gene>
<dbReference type="GeneID" id="18239007"/>
<feature type="region of interest" description="Disordered" evidence="1">
    <location>
        <begin position="1"/>
        <end position="69"/>
    </location>
</feature>
<feature type="compositionally biased region" description="Basic and acidic residues" evidence="1">
    <location>
        <begin position="7"/>
        <end position="26"/>
    </location>
</feature>
<dbReference type="AlphaFoldDB" id="F4P6W3"/>
<feature type="compositionally biased region" description="Low complexity" evidence="1">
    <location>
        <begin position="124"/>
        <end position="138"/>
    </location>
</feature>
<dbReference type="EMBL" id="GL882887">
    <property type="protein sequence ID" value="EGF79106.1"/>
    <property type="molecule type" value="Genomic_DNA"/>
</dbReference>
<protein>
    <recommendedName>
        <fullName evidence="4">RRM domain-containing protein</fullName>
    </recommendedName>
</protein>
<dbReference type="InterPro" id="IPR039884">
    <property type="entry name" value="R3HC1/R3HCL"/>
</dbReference>
<dbReference type="InParanoid" id="F4P6W3"/>